<proteinExistence type="predicted"/>
<name>A0A6B0SYG8_9EURY</name>
<dbReference type="EMBL" id="WUUT01000001">
    <property type="protein sequence ID" value="MXR50614.1"/>
    <property type="molecule type" value="Genomic_DNA"/>
</dbReference>
<sequence length="86" mass="9446">MRQPTPELTKHSHTTRRTVGGSIAFVGIFLLITLSVLASRLVAVYVLGGVSAVVLRKAYFVGRALVAERRQTPRVDSGTDRRPQSR</sequence>
<protein>
    <submittedName>
        <fullName evidence="2">Uncharacterized protein</fullName>
    </submittedName>
</protein>
<organism evidence="2 3">
    <name type="scientific">Halovenus carboxidivorans</name>
    <dbReference type="NCBI Taxonomy" id="2692199"/>
    <lineage>
        <taxon>Archaea</taxon>
        <taxon>Methanobacteriati</taxon>
        <taxon>Methanobacteriota</taxon>
        <taxon>Stenosarchaea group</taxon>
        <taxon>Halobacteria</taxon>
        <taxon>Halobacteriales</taxon>
        <taxon>Haloarculaceae</taxon>
        <taxon>Halovenus</taxon>
    </lineage>
</organism>
<comment type="caution">
    <text evidence="2">The sequence shown here is derived from an EMBL/GenBank/DDBJ whole genome shotgun (WGS) entry which is preliminary data.</text>
</comment>
<accession>A0A6B0SYG8</accession>
<feature type="transmembrane region" description="Helical" evidence="1">
    <location>
        <begin position="44"/>
        <end position="66"/>
    </location>
</feature>
<gene>
    <name evidence="2" type="ORF">GRX03_03185</name>
</gene>
<evidence type="ECO:0000313" key="2">
    <source>
        <dbReference type="EMBL" id="MXR50614.1"/>
    </source>
</evidence>
<dbReference type="RefSeq" id="WP_159762727.1">
    <property type="nucleotide sequence ID" value="NZ_WUUT01000001.1"/>
</dbReference>
<keyword evidence="1" id="KW-0812">Transmembrane</keyword>
<keyword evidence="1" id="KW-1133">Transmembrane helix</keyword>
<keyword evidence="1" id="KW-0472">Membrane</keyword>
<reference evidence="2 3" key="1">
    <citation type="submission" date="2019-12" db="EMBL/GenBank/DDBJ databases">
        <title>Isolation and characterization of three novel carbon monoxide-oxidizing members of Halobacteria from salione crusts and soils.</title>
        <authorList>
            <person name="Myers M.R."/>
            <person name="King G.M."/>
        </authorList>
    </citation>
    <scope>NUCLEOTIDE SEQUENCE [LARGE SCALE GENOMIC DNA]</scope>
    <source>
        <strain evidence="2 3">WSH3</strain>
    </source>
</reference>
<keyword evidence="3" id="KW-1185">Reference proteome</keyword>
<evidence type="ECO:0000256" key="1">
    <source>
        <dbReference type="SAM" id="Phobius"/>
    </source>
</evidence>
<dbReference type="AlphaFoldDB" id="A0A6B0SYG8"/>
<dbReference type="Proteomes" id="UP000466535">
    <property type="component" value="Unassembled WGS sequence"/>
</dbReference>
<feature type="transmembrane region" description="Helical" evidence="1">
    <location>
        <begin position="21"/>
        <end position="38"/>
    </location>
</feature>
<evidence type="ECO:0000313" key="3">
    <source>
        <dbReference type="Proteomes" id="UP000466535"/>
    </source>
</evidence>